<evidence type="ECO:0000313" key="1">
    <source>
        <dbReference type="EMBL" id="EGG23279.1"/>
    </source>
</evidence>
<dbReference type="EMBL" id="GL883008">
    <property type="protein sequence ID" value="EGG23279.1"/>
    <property type="molecule type" value="Genomic_DNA"/>
</dbReference>
<dbReference type="AlphaFoldDB" id="F4PL57"/>
<dbReference type="GeneID" id="14875054"/>
<dbReference type="Proteomes" id="UP000007797">
    <property type="component" value="Unassembled WGS sequence"/>
</dbReference>
<evidence type="ECO:0000313" key="2">
    <source>
        <dbReference type="Proteomes" id="UP000007797"/>
    </source>
</evidence>
<proteinExistence type="predicted"/>
<name>F4PL57_CACFS</name>
<accession>F4PL57</accession>
<protein>
    <submittedName>
        <fullName evidence="1">Uncharacterized protein</fullName>
    </submittedName>
</protein>
<dbReference type="KEGG" id="dfa:DFA_05411"/>
<gene>
    <name evidence="1" type="ORF">DFA_05411</name>
</gene>
<keyword evidence="2" id="KW-1185">Reference proteome</keyword>
<dbReference type="RefSeq" id="XP_004361130.1">
    <property type="nucleotide sequence ID" value="XM_004361073.1"/>
</dbReference>
<reference evidence="2" key="1">
    <citation type="journal article" date="2011" name="Genome Res.">
        <title>Phylogeny-wide analysis of social amoeba genomes highlights ancient origins for complex intercellular communication.</title>
        <authorList>
            <person name="Heidel A.J."/>
            <person name="Lawal H.M."/>
            <person name="Felder M."/>
            <person name="Schilde C."/>
            <person name="Helps N.R."/>
            <person name="Tunggal B."/>
            <person name="Rivero F."/>
            <person name="John U."/>
            <person name="Schleicher M."/>
            <person name="Eichinger L."/>
            <person name="Platzer M."/>
            <person name="Noegel A.A."/>
            <person name="Schaap P."/>
            <person name="Gloeckner G."/>
        </authorList>
    </citation>
    <scope>NUCLEOTIDE SEQUENCE [LARGE SCALE GENOMIC DNA]</scope>
    <source>
        <strain evidence="2">SH3</strain>
    </source>
</reference>
<sequence length="67" mass="7316">MLYKSLLKLSIHDTAAIATAHQSNNSQQYISSSNMNNGMDQSINQTMFLHRLLSPVLGLVNSIVAAL</sequence>
<organism evidence="1 2">
    <name type="scientific">Cavenderia fasciculata</name>
    <name type="common">Slime mold</name>
    <name type="synonym">Dictyostelium fasciculatum</name>
    <dbReference type="NCBI Taxonomy" id="261658"/>
    <lineage>
        <taxon>Eukaryota</taxon>
        <taxon>Amoebozoa</taxon>
        <taxon>Evosea</taxon>
        <taxon>Eumycetozoa</taxon>
        <taxon>Dictyostelia</taxon>
        <taxon>Acytosteliales</taxon>
        <taxon>Cavenderiaceae</taxon>
        <taxon>Cavenderia</taxon>
    </lineage>
</organism>